<organism evidence="1 2">
    <name type="scientific">Methylobacterium isbiliense</name>
    <dbReference type="NCBI Taxonomy" id="315478"/>
    <lineage>
        <taxon>Bacteria</taxon>
        <taxon>Pseudomonadati</taxon>
        <taxon>Pseudomonadota</taxon>
        <taxon>Alphaproteobacteria</taxon>
        <taxon>Hyphomicrobiales</taxon>
        <taxon>Methylobacteriaceae</taxon>
        <taxon>Methylobacterium</taxon>
    </lineage>
</organism>
<dbReference type="EMBL" id="BPQQ01000118">
    <property type="protein sequence ID" value="GJE04411.1"/>
    <property type="molecule type" value="Genomic_DNA"/>
</dbReference>
<reference evidence="1" key="1">
    <citation type="journal article" date="2021" name="Front. Microbiol.">
        <title>Comprehensive Comparative Genomics and Phenotyping of Methylobacterium Species.</title>
        <authorList>
            <person name="Alessa O."/>
            <person name="Ogura Y."/>
            <person name="Fujitani Y."/>
            <person name="Takami H."/>
            <person name="Hayashi T."/>
            <person name="Sahin N."/>
            <person name="Tani A."/>
        </authorList>
    </citation>
    <scope>NUCLEOTIDE SEQUENCE</scope>
    <source>
        <strain evidence="1">DSM 17168</strain>
    </source>
</reference>
<gene>
    <name evidence="1" type="ORF">GMJLKIPL_6375</name>
</gene>
<sequence length="56" mass="5954">MSANRAAFPIAVMARVLGVSEAGYHAWRQREPSAHAQADAALLKRIRTIHAGAGEA</sequence>
<evidence type="ECO:0000313" key="1">
    <source>
        <dbReference type="EMBL" id="GJE04411.1"/>
    </source>
</evidence>
<protein>
    <recommendedName>
        <fullName evidence="3">Transposase</fullName>
    </recommendedName>
</protein>
<dbReference type="Proteomes" id="UP001055153">
    <property type="component" value="Unassembled WGS sequence"/>
</dbReference>
<evidence type="ECO:0008006" key="3">
    <source>
        <dbReference type="Google" id="ProtNLM"/>
    </source>
</evidence>
<proteinExistence type="predicted"/>
<comment type="caution">
    <text evidence="1">The sequence shown here is derived from an EMBL/GenBank/DDBJ whole genome shotgun (WGS) entry which is preliminary data.</text>
</comment>
<accession>A0ABQ4SQ38</accession>
<evidence type="ECO:0000313" key="2">
    <source>
        <dbReference type="Proteomes" id="UP001055153"/>
    </source>
</evidence>
<name>A0ABQ4SQ38_9HYPH</name>
<keyword evidence="2" id="KW-1185">Reference proteome</keyword>
<dbReference type="RefSeq" id="WP_238241765.1">
    <property type="nucleotide sequence ID" value="NZ_BPQQ01000118.1"/>
</dbReference>
<reference evidence="1" key="2">
    <citation type="submission" date="2021-08" db="EMBL/GenBank/DDBJ databases">
        <authorList>
            <person name="Tani A."/>
            <person name="Ola A."/>
            <person name="Ogura Y."/>
            <person name="Katsura K."/>
            <person name="Hayashi T."/>
        </authorList>
    </citation>
    <scope>NUCLEOTIDE SEQUENCE</scope>
    <source>
        <strain evidence="1">DSM 17168</strain>
    </source>
</reference>